<dbReference type="InterPro" id="IPR025110">
    <property type="entry name" value="AMP-bd_C"/>
</dbReference>
<dbReference type="Gene3D" id="3.40.50.12780">
    <property type="entry name" value="N-terminal domain of ligase-like"/>
    <property type="match status" value="1"/>
</dbReference>
<organism evidence="5 6">
    <name type="scientific">Chitinophaga eiseniae</name>
    <dbReference type="NCBI Taxonomy" id="634771"/>
    <lineage>
        <taxon>Bacteria</taxon>
        <taxon>Pseudomonadati</taxon>
        <taxon>Bacteroidota</taxon>
        <taxon>Chitinophagia</taxon>
        <taxon>Chitinophagales</taxon>
        <taxon>Chitinophagaceae</taxon>
        <taxon>Chitinophaga</taxon>
    </lineage>
</organism>
<evidence type="ECO:0000256" key="1">
    <source>
        <dbReference type="ARBA" id="ARBA00001957"/>
    </source>
</evidence>
<dbReference type="PROSITE" id="PS00012">
    <property type="entry name" value="PHOSPHOPANTETHEINE"/>
    <property type="match status" value="1"/>
</dbReference>
<dbReference type="Pfam" id="PF00668">
    <property type="entry name" value="Condensation"/>
    <property type="match status" value="2"/>
</dbReference>
<dbReference type="EMBL" id="FUWZ01000013">
    <property type="protein sequence ID" value="SKA48487.1"/>
    <property type="molecule type" value="Genomic_DNA"/>
</dbReference>
<dbReference type="InterPro" id="IPR001242">
    <property type="entry name" value="Condensation_dom"/>
</dbReference>
<evidence type="ECO:0000259" key="4">
    <source>
        <dbReference type="PROSITE" id="PS50075"/>
    </source>
</evidence>
<dbReference type="InterPro" id="IPR010071">
    <property type="entry name" value="AA_adenyl_dom"/>
</dbReference>
<gene>
    <name evidence="5" type="ORF">SAMN04488128_1134</name>
</gene>
<dbReference type="InterPro" id="IPR020845">
    <property type="entry name" value="AMP-binding_CS"/>
</dbReference>
<name>A0A1T4U736_9BACT</name>
<feature type="domain" description="Carrier" evidence="4">
    <location>
        <begin position="943"/>
        <end position="1018"/>
    </location>
</feature>
<keyword evidence="2" id="KW-0596">Phosphopantetheine</keyword>
<keyword evidence="3" id="KW-0597">Phosphoprotein</keyword>
<dbReference type="PROSITE" id="PS00455">
    <property type="entry name" value="AMP_BINDING"/>
    <property type="match status" value="1"/>
</dbReference>
<dbReference type="Gene3D" id="3.30.559.30">
    <property type="entry name" value="Nonribosomal peptide synthetase, condensation domain"/>
    <property type="match status" value="2"/>
</dbReference>
<dbReference type="Pfam" id="PF00550">
    <property type="entry name" value="PP-binding"/>
    <property type="match status" value="1"/>
</dbReference>
<dbReference type="InterPro" id="IPR036736">
    <property type="entry name" value="ACP-like_sf"/>
</dbReference>
<dbReference type="GO" id="GO:0043041">
    <property type="term" value="P:amino acid activation for nonribosomal peptide biosynthetic process"/>
    <property type="evidence" value="ECO:0007669"/>
    <property type="project" value="TreeGrafter"/>
</dbReference>
<comment type="cofactor">
    <cofactor evidence="1">
        <name>pantetheine 4'-phosphate</name>
        <dbReference type="ChEBI" id="CHEBI:47942"/>
    </cofactor>
</comment>
<evidence type="ECO:0000313" key="6">
    <source>
        <dbReference type="Proteomes" id="UP000190367"/>
    </source>
</evidence>
<evidence type="ECO:0000256" key="3">
    <source>
        <dbReference type="ARBA" id="ARBA00022553"/>
    </source>
</evidence>
<dbReference type="NCBIfam" id="TIGR01733">
    <property type="entry name" value="AA-adenyl-dom"/>
    <property type="match status" value="1"/>
</dbReference>
<dbReference type="InterPro" id="IPR006162">
    <property type="entry name" value="Ppantetheine_attach_site"/>
</dbReference>
<dbReference type="InterPro" id="IPR000873">
    <property type="entry name" value="AMP-dep_synth/lig_dom"/>
</dbReference>
<dbReference type="PROSITE" id="PS50075">
    <property type="entry name" value="CARRIER"/>
    <property type="match status" value="1"/>
</dbReference>
<dbReference type="RefSeq" id="WP_159456278.1">
    <property type="nucleotide sequence ID" value="NZ_FUWZ01000013.1"/>
</dbReference>
<evidence type="ECO:0000313" key="5">
    <source>
        <dbReference type="EMBL" id="SKA48487.1"/>
    </source>
</evidence>
<dbReference type="InterPro" id="IPR045851">
    <property type="entry name" value="AMP-bd_C_sf"/>
</dbReference>
<dbReference type="OrthoDB" id="599826at2"/>
<dbReference type="GO" id="GO:0044550">
    <property type="term" value="P:secondary metabolite biosynthetic process"/>
    <property type="evidence" value="ECO:0007669"/>
    <property type="project" value="TreeGrafter"/>
</dbReference>
<evidence type="ECO:0000256" key="2">
    <source>
        <dbReference type="ARBA" id="ARBA00022450"/>
    </source>
</evidence>
<dbReference type="InterPro" id="IPR042099">
    <property type="entry name" value="ANL_N_sf"/>
</dbReference>
<dbReference type="GO" id="GO:0003824">
    <property type="term" value="F:catalytic activity"/>
    <property type="evidence" value="ECO:0007669"/>
    <property type="project" value="InterPro"/>
</dbReference>
<dbReference type="GO" id="GO:0005737">
    <property type="term" value="C:cytoplasm"/>
    <property type="evidence" value="ECO:0007669"/>
    <property type="project" value="TreeGrafter"/>
</dbReference>
<dbReference type="SUPFAM" id="SSF47336">
    <property type="entry name" value="ACP-like"/>
    <property type="match status" value="1"/>
</dbReference>
<dbReference type="STRING" id="634771.SAMN04488128_1134"/>
<accession>A0A1T4U736</accession>
<dbReference type="InterPro" id="IPR009081">
    <property type="entry name" value="PP-bd_ACP"/>
</dbReference>
<dbReference type="SUPFAM" id="SSF52777">
    <property type="entry name" value="CoA-dependent acyltransferases"/>
    <property type="match status" value="4"/>
</dbReference>
<dbReference type="PANTHER" id="PTHR45527">
    <property type="entry name" value="NONRIBOSOMAL PEPTIDE SYNTHETASE"/>
    <property type="match status" value="1"/>
</dbReference>
<dbReference type="Gene3D" id="3.30.300.30">
    <property type="match status" value="1"/>
</dbReference>
<dbReference type="Gene3D" id="1.10.1200.10">
    <property type="entry name" value="ACP-like"/>
    <property type="match status" value="1"/>
</dbReference>
<dbReference type="Pfam" id="PF00501">
    <property type="entry name" value="AMP-binding"/>
    <property type="match status" value="1"/>
</dbReference>
<reference evidence="6" key="1">
    <citation type="submission" date="2017-02" db="EMBL/GenBank/DDBJ databases">
        <authorList>
            <person name="Varghese N."/>
            <person name="Submissions S."/>
        </authorList>
    </citation>
    <scope>NUCLEOTIDE SEQUENCE [LARGE SCALE GENOMIC DNA]</scope>
    <source>
        <strain evidence="6">DSM 22224</strain>
    </source>
</reference>
<dbReference type="GO" id="GO:0031177">
    <property type="term" value="F:phosphopantetheine binding"/>
    <property type="evidence" value="ECO:0007669"/>
    <property type="project" value="TreeGrafter"/>
</dbReference>
<keyword evidence="6" id="KW-1185">Reference proteome</keyword>
<dbReference type="Gene3D" id="3.30.559.10">
    <property type="entry name" value="Chloramphenicol acetyltransferase-like domain"/>
    <property type="match status" value="2"/>
</dbReference>
<dbReference type="Proteomes" id="UP000190367">
    <property type="component" value="Unassembled WGS sequence"/>
</dbReference>
<proteinExistence type="predicted"/>
<dbReference type="PANTHER" id="PTHR45527:SF1">
    <property type="entry name" value="FATTY ACID SYNTHASE"/>
    <property type="match status" value="1"/>
</dbReference>
<dbReference type="SUPFAM" id="SSF56801">
    <property type="entry name" value="Acetyl-CoA synthetase-like"/>
    <property type="match status" value="1"/>
</dbReference>
<dbReference type="Pfam" id="PF13193">
    <property type="entry name" value="AMP-binding_C"/>
    <property type="match status" value="1"/>
</dbReference>
<protein>
    <submittedName>
        <fullName evidence="5">Amino acid adenylation domain-containing protein</fullName>
    </submittedName>
</protein>
<dbReference type="InterPro" id="IPR023213">
    <property type="entry name" value="CAT-like_dom_sf"/>
</dbReference>
<sequence>MMKLTLPQQDIYYEQLLFPDLPVNNIGARIRIRGAILLPVLNAALTAMINGSDACRSVVADSAEGPLMKVLPEQAHTVDFVDLSQEANAEQEAERYMQAAFAAPFDLAGGRWLFRFSLLKVAEESFCLLAVYHHLITDGWGSSLMFNQLVANYNHLLETGVLPANVPHAYQAFAREDEAYQRQMAYQEDLAYWRGRFSTLPAAVFHRLPAAATSAHGRQAFDIPGEKYQALKALSQKLECSIFHVMLAVLYTYIHRRYQQQDISFGLPVLNRSNAAFKKTIGLFMGISPLRMYVAPGDSFRTLAEKVKAQLRSDYRHQRFPLGKLVKELGIFHERERLFSLTVSYEKQDFSAHFLHTRTKVQPHPHGADRTALAIAIREHDDAGDVTVHFDYNGAYFNESSMALLITHFREILDAVCLDPEAVVGSYSYLSAGEKAALRQFNDTAADYDRNSTFLSYFRQQVQHFPGKVAVKDEHNSYTYTELDRAAGNIARHIAAMAGDNVSPVAVMLPRSARLVAVLLGVLRSGRAYIPVDPDLPEARTQYILENSQPSLLIAATAVAEYNTLRPETLLLPAPAAELPQVTAATSAYIIYTSGSTGNPKGVEISHGALLNLLLSIISRPGIAPGDTFFSVTTPSFDISILEFFGPLTAGATVYVADRGLLYQPEQMIAQLHTIDPDILQGTPGFYQVLFDAGWKGSRKLKLMCGGDLLSQALVANMLSKCGEVWNLYGPTETTIYSTCKKLTCPTDADIIGAPVNNTRIYILHPDLSPAGKGTPGAIYIGGEGLAKGYFRQPELTRRRFIPDPFVPGQTVYETGDLGYWTDEGEIKFLGRNDFQVKIRGYRIELGEIETLLLKKPSVRNAVVIARKQIGQEAFLVAYLIADKPVDTAALIEALKDELPEYMVPRVIKQADAFPLTPNNKVDRGLMSAWEVEPVHAGNERKMATTALQYELCRMYKETLALKHLPGINEDFFSLGGHSINAMRLVNQVHLLGYPVSMRDVFHHPTVEGMAQYLEKQVVVQPVNVIPQAPVEKEFPLTPGQQGIWLSAQQHPAGAAPYNVFAVYEVTGRLHPERLQDVFVRLIEKYEILRTNFREKDGRSCQLVKEAAAVRFRIDHLTAIDSWESEVEAYVNHPFDLENDLLLRIALIETGGRQLLAFSGHHIILDGWSTAVLINKLGEMYQTPEALPEDGFQFRDYVPWQQQRSALQQPGFWEQYLDGYDWQPLLPPDFYNGNGQMSAVEYTFSWDMATLQELKQTARELNSTLHVLMLSAFLALVHKVTGKDDICIGTLNSGRTSHVLHHQPGMFVKTLPLRVQDFAVDMATLLDRVHAMTLDLDTHQDIPEAVAADIQLDCLFVVQPPSFDYDEISIGEEITLKYRHVRSLHSRLPLLVNCMETASGLQGVVTANADWYDKDNITLLFLRYEKLLQAINTSPHADVASLDISLAVENEQVPDIDFSF</sequence>